<protein>
    <submittedName>
        <fullName evidence="4">Trypsin inhibitor ClTI-1-like isoform X1</fullName>
    </submittedName>
</protein>
<dbReference type="CDD" id="cd00104">
    <property type="entry name" value="KAZAL_FS"/>
    <property type="match status" value="1"/>
</dbReference>
<dbReference type="Gene3D" id="3.30.60.30">
    <property type="match status" value="1"/>
</dbReference>
<reference evidence="4" key="1">
    <citation type="submission" date="2025-08" db="UniProtKB">
        <authorList>
            <consortium name="RefSeq"/>
        </authorList>
    </citation>
    <scope>IDENTIFICATION</scope>
</reference>
<dbReference type="OMA" id="CTAMWRG"/>
<evidence type="ECO:0000259" key="2">
    <source>
        <dbReference type="PROSITE" id="PS51465"/>
    </source>
</evidence>
<dbReference type="SMART" id="SM00280">
    <property type="entry name" value="KAZAL"/>
    <property type="match status" value="1"/>
</dbReference>
<dbReference type="OrthoDB" id="328123at2759"/>
<feature type="domain" description="Kazal-like" evidence="2">
    <location>
        <begin position="26"/>
        <end position="83"/>
    </location>
</feature>
<proteinExistence type="predicted"/>
<evidence type="ECO:0000313" key="3">
    <source>
        <dbReference type="Proteomes" id="UP000694845"/>
    </source>
</evidence>
<keyword evidence="3" id="KW-1185">Reference proteome</keyword>
<sequence>MRHSSLICIAAVLLYGVCEAVSQPGPVLPTFCEGYLALVCPPVLMPVCASTGTTYPNLCVVCSAMRNEELPTTLTYTKGRCATD</sequence>
<dbReference type="KEGG" id="aplc:110985538"/>
<name>A0A8B7ZGE5_ACAPL</name>
<dbReference type="PROSITE" id="PS51465">
    <property type="entry name" value="KAZAL_2"/>
    <property type="match status" value="1"/>
</dbReference>
<accession>A0A8B7ZGE5</accession>
<dbReference type="Pfam" id="PF00050">
    <property type="entry name" value="Kazal_1"/>
    <property type="match status" value="1"/>
</dbReference>
<dbReference type="Proteomes" id="UP000694845">
    <property type="component" value="Unplaced"/>
</dbReference>
<evidence type="ECO:0000313" key="4">
    <source>
        <dbReference type="RefSeq" id="XP_022102311.1"/>
    </source>
</evidence>
<dbReference type="PROSITE" id="PS00282">
    <property type="entry name" value="KAZAL_1"/>
    <property type="match status" value="1"/>
</dbReference>
<evidence type="ECO:0000256" key="1">
    <source>
        <dbReference type="SAM" id="SignalP"/>
    </source>
</evidence>
<organism evidence="3 4">
    <name type="scientific">Acanthaster planci</name>
    <name type="common">Crown-of-thorns starfish</name>
    <dbReference type="NCBI Taxonomy" id="133434"/>
    <lineage>
        <taxon>Eukaryota</taxon>
        <taxon>Metazoa</taxon>
        <taxon>Echinodermata</taxon>
        <taxon>Eleutherozoa</taxon>
        <taxon>Asterozoa</taxon>
        <taxon>Asteroidea</taxon>
        <taxon>Valvatacea</taxon>
        <taxon>Valvatida</taxon>
        <taxon>Acanthasteridae</taxon>
        <taxon>Acanthaster</taxon>
    </lineage>
</organism>
<feature type="chain" id="PRO_5034982216" evidence="1">
    <location>
        <begin position="21"/>
        <end position="84"/>
    </location>
</feature>
<dbReference type="SUPFAM" id="SSF100895">
    <property type="entry name" value="Kazal-type serine protease inhibitors"/>
    <property type="match status" value="1"/>
</dbReference>
<dbReference type="RefSeq" id="XP_022102311.1">
    <property type="nucleotide sequence ID" value="XM_022246619.1"/>
</dbReference>
<feature type="signal peptide" evidence="1">
    <location>
        <begin position="1"/>
        <end position="20"/>
    </location>
</feature>
<dbReference type="GeneID" id="110985538"/>
<dbReference type="AlphaFoldDB" id="A0A8B7ZGE5"/>
<dbReference type="InterPro" id="IPR036058">
    <property type="entry name" value="Kazal_dom_sf"/>
</dbReference>
<keyword evidence="1" id="KW-0732">Signal</keyword>
<dbReference type="InterPro" id="IPR002350">
    <property type="entry name" value="Kazal_dom"/>
</dbReference>
<gene>
    <name evidence="4" type="primary">LOC110985538</name>
</gene>